<sequence>MPKGEARLSTHASLLMARPAFEAMGFRVIAAERIARSGEYLDRFEMEKILT</sequence>
<proteinExistence type="predicted"/>
<comment type="caution">
    <text evidence="1">The sequence shown here is derived from an EMBL/GenBank/DDBJ whole genome shotgun (WGS) entry which is preliminary data.</text>
</comment>
<name>A0ABW1YWC2_9RHOB</name>
<evidence type="ECO:0008006" key="3">
    <source>
        <dbReference type="Google" id="ProtNLM"/>
    </source>
</evidence>
<keyword evidence="2" id="KW-1185">Reference proteome</keyword>
<reference evidence="2" key="1">
    <citation type="journal article" date="2019" name="Int. J. Syst. Evol. Microbiol.">
        <title>The Global Catalogue of Microorganisms (GCM) 10K type strain sequencing project: providing services to taxonomists for standard genome sequencing and annotation.</title>
        <authorList>
            <consortium name="The Broad Institute Genomics Platform"/>
            <consortium name="The Broad Institute Genome Sequencing Center for Infectious Disease"/>
            <person name="Wu L."/>
            <person name="Ma J."/>
        </authorList>
    </citation>
    <scope>NUCLEOTIDE SEQUENCE [LARGE SCALE GENOMIC DNA]</scope>
    <source>
        <strain evidence="2">NBRC 111368</strain>
    </source>
</reference>
<accession>A0ABW1YWC2</accession>
<gene>
    <name evidence="1" type="ORF">ACFQAU_06910</name>
</gene>
<evidence type="ECO:0000313" key="1">
    <source>
        <dbReference type="EMBL" id="MFC6641504.1"/>
    </source>
</evidence>
<evidence type="ECO:0000313" key="2">
    <source>
        <dbReference type="Proteomes" id="UP001596403"/>
    </source>
</evidence>
<dbReference type="EMBL" id="JBHSWA010000001">
    <property type="protein sequence ID" value="MFC6641504.1"/>
    <property type="molecule type" value="Genomic_DNA"/>
</dbReference>
<dbReference type="Proteomes" id="UP001596403">
    <property type="component" value="Unassembled WGS sequence"/>
</dbReference>
<dbReference type="RefSeq" id="WP_162931885.1">
    <property type="nucleotide sequence ID" value="NZ_JBHSWA010000001.1"/>
</dbReference>
<protein>
    <recommendedName>
        <fullName evidence="3">N-acetyltransferase domain-containing protein</fullName>
    </recommendedName>
</protein>
<organism evidence="1 2">
    <name type="scientific">Sulfitobacter profundi</name>
    <dbReference type="NCBI Taxonomy" id="2679961"/>
    <lineage>
        <taxon>Bacteria</taxon>
        <taxon>Pseudomonadati</taxon>
        <taxon>Pseudomonadota</taxon>
        <taxon>Alphaproteobacteria</taxon>
        <taxon>Rhodobacterales</taxon>
        <taxon>Roseobacteraceae</taxon>
        <taxon>Sulfitobacter</taxon>
    </lineage>
</organism>